<proteinExistence type="inferred from homology"/>
<feature type="compositionally biased region" description="Low complexity" evidence="9">
    <location>
        <begin position="350"/>
        <end position="361"/>
    </location>
</feature>
<name>A0ABV5QX62_9ACTN</name>
<evidence type="ECO:0000256" key="7">
    <source>
        <dbReference type="ARBA" id="ARBA00023326"/>
    </source>
</evidence>
<dbReference type="InterPro" id="IPR001547">
    <property type="entry name" value="Glyco_hydro_5"/>
</dbReference>
<dbReference type="InterPro" id="IPR003961">
    <property type="entry name" value="FN3_dom"/>
</dbReference>
<sequence>MRATELGAPHMIRTLATAAGALLAVAAAATTVPDTAHAAGTPTPGFHVADGRLLDAGGQDFVFRGVNLAHTWYPGRTDRALADLKALGANSARVVLSTGDRWAKNDAADIADVVTRCKANKLVCVLEAHDTTGYGEQSGAVSLGKAVDYWLEVAGAVKGQEKYVIINLGNEPHGNTGHGAWTEDTKNAVTRLRAAGFHHTLMADAPDWGQDWSHTMRDNAPAVLAADPERNTVFSVHMYGVYDTAAEVQSYLNSFVTRKIPLVVGEFGNDHSDGNPDEDAVMATARQLDLGYLGWSWSGNGGGVEYLDLATDFDASRLTPWGQRLFNGTDGIRQTSREAGVYGGAGGGDTQAPTAPGTPTASDVTATGARLTWAAATDDTGVTGYDLVRVDGPAETTVTTTTGTSATLTGLTPATAHTFAVYARDAAGNRSPRSASTTVTTPAGPSTGSCTVTYRLQDWGTGFNADVTVRNTGTRPVQGWRLDFAFPGGQTVTSAWNAKVRQEGRQVHATHEPWTENIPAGGSVGFGLSASSTGGNGVPAAFTLNGAACTSS</sequence>
<keyword evidence="2 10" id="KW-0732">Signal</keyword>
<dbReference type="PROSITE" id="PS00659">
    <property type="entry name" value="GLYCOSYL_HYDROL_F5"/>
    <property type="match status" value="1"/>
</dbReference>
<keyword evidence="3 8" id="KW-0378">Hydrolase</keyword>
<accession>A0ABV5QX62</accession>
<evidence type="ECO:0000256" key="6">
    <source>
        <dbReference type="ARBA" id="ARBA00023295"/>
    </source>
</evidence>
<dbReference type="Gene3D" id="3.20.20.80">
    <property type="entry name" value="Glycosidases"/>
    <property type="match status" value="1"/>
</dbReference>
<dbReference type="PROSITE" id="PS51173">
    <property type="entry name" value="CBM2"/>
    <property type="match status" value="1"/>
</dbReference>
<dbReference type="InterPro" id="IPR017853">
    <property type="entry name" value="GH"/>
</dbReference>
<dbReference type="SUPFAM" id="SSF49384">
    <property type="entry name" value="Carbohydrate-binding domain"/>
    <property type="match status" value="1"/>
</dbReference>
<keyword evidence="5 8" id="KW-0119">Carbohydrate metabolism</keyword>
<dbReference type="RefSeq" id="WP_345483868.1">
    <property type="nucleotide sequence ID" value="NZ_BAAAWU010000001.1"/>
</dbReference>
<feature type="chain" id="PRO_5045179480" description="Endoglucanase" evidence="10">
    <location>
        <begin position="39"/>
        <end position="552"/>
    </location>
</feature>
<feature type="domain" description="Fibronectin type-III" evidence="11">
    <location>
        <begin position="355"/>
        <end position="444"/>
    </location>
</feature>
<comment type="caution">
    <text evidence="13">The sequence shown here is derived from an EMBL/GenBank/DDBJ whole genome shotgun (WGS) entry which is preliminary data.</text>
</comment>
<evidence type="ECO:0000256" key="3">
    <source>
        <dbReference type="ARBA" id="ARBA00022801"/>
    </source>
</evidence>
<gene>
    <name evidence="13" type="ORF">ACFFTP_28455</name>
</gene>
<dbReference type="Pfam" id="PF00553">
    <property type="entry name" value="CBM_2"/>
    <property type="match status" value="1"/>
</dbReference>
<feature type="signal peptide" evidence="10">
    <location>
        <begin position="1"/>
        <end position="38"/>
    </location>
</feature>
<dbReference type="InterPro" id="IPR012291">
    <property type="entry name" value="CBM2_carb-bd_dom_sf"/>
</dbReference>
<evidence type="ECO:0000313" key="14">
    <source>
        <dbReference type="Proteomes" id="UP001589716"/>
    </source>
</evidence>
<dbReference type="InterPro" id="IPR001919">
    <property type="entry name" value="CBD2"/>
</dbReference>
<evidence type="ECO:0000256" key="1">
    <source>
        <dbReference type="ARBA" id="ARBA00000966"/>
    </source>
</evidence>
<dbReference type="EC" id="3.2.1.4" evidence="8"/>
<comment type="catalytic activity">
    <reaction evidence="1 8">
        <text>Endohydrolysis of (1-&gt;4)-beta-D-glucosidic linkages in cellulose, lichenin and cereal beta-D-glucans.</text>
        <dbReference type="EC" id="3.2.1.4"/>
    </reaction>
</comment>
<keyword evidence="7 8" id="KW-0624">Polysaccharide degradation</keyword>
<dbReference type="PROSITE" id="PS50853">
    <property type="entry name" value="FN3"/>
    <property type="match status" value="1"/>
</dbReference>
<dbReference type="Gene3D" id="2.60.40.10">
    <property type="entry name" value="Immunoglobulins"/>
    <property type="match status" value="1"/>
</dbReference>
<dbReference type="InterPro" id="IPR018087">
    <property type="entry name" value="Glyco_hydro_5_CS"/>
</dbReference>
<dbReference type="SMART" id="SM00637">
    <property type="entry name" value="CBD_II"/>
    <property type="match status" value="1"/>
</dbReference>
<feature type="domain" description="CBM2" evidence="12">
    <location>
        <begin position="443"/>
        <end position="552"/>
    </location>
</feature>
<evidence type="ECO:0000313" key="13">
    <source>
        <dbReference type="EMBL" id="MFB9558105.1"/>
    </source>
</evidence>
<organism evidence="13 14">
    <name type="scientific">Streptomyces roseoviridis</name>
    <dbReference type="NCBI Taxonomy" id="67361"/>
    <lineage>
        <taxon>Bacteria</taxon>
        <taxon>Bacillati</taxon>
        <taxon>Actinomycetota</taxon>
        <taxon>Actinomycetes</taxon>
        <taxon>Kitasatosporales</taxon>
        <taxon>Streptomycetaceae</taxon>
        <taxon>Streptomyces</taxon>
    </lineage>
</organism>
<dbReference type="SUPFAM" id="SSF49265">
    <property type="entry name" value="Fibronectin type III"/>
    <property type="match status" value="1"/>
</dbReference>
<dbReference type="PANTHER" id="PTHR34142:SF1">
    <property type="entry name" value="GLYCOSIDE HYDROLASE FAMILY 5 DOMAIN-CONTAINING PROTEIN"/>
    <property type="match status" value="1"/>
</dbReference>
<dbReference type="InterPro" id="IPR013783">
    <property type="entry name" value="Ig-like_fold"/>
</dbReference>
<evidence type="ECO:0000256" key="5">
    <source>
        <dbReference type="ARBA" id="ARBA00023277"/>
    </source>
</evidence>
<evidence type="ECO:0000256" key="2">
    <source>
        <dbReference type="ARBA" id="ARBA00022729"/>
    </source>
</evidence>
<dbReference type="PANTHER" id="PTHR34142">
    <property type="entry name" value="ENDO-BETA-1,4-GLUCANASE A"/>
    <property type="match status" value="1"/>
</dbReference>
<dbReference type="EMBL" id="JBHMCT010000020">
    <property type="protein sequence ID" value="MFB9558105.1"/>
    <property type="molecule type" value="Genomic_DNA"/>
</dbReference>
<dbReference type="InterPro" id="IPR008965">
    <property type="entry name" value="CBM2/CBM3_carb-bd_dom_sf"/>
</dbReference>
<keyword evidence="6 8" id="KW-0326">Glycosidase</keyword>
<keyword evidence="4 8" id="KW-0136">Cellulose degradation</keyword>
<evidence type="ECO:0000256" key="8">
    <source>
        <dbReference type="RuleBase" id="RU361153"/>
    </source>
</evidence>
<dbReference type="CDD" id="cd00063">
    <property type="entry name" value="FN3"/>
    <property type="match status" value="1"/>
</dbReference>
<evidence type="ECO:0000259" key="12">
    <source>
        <dbReference type="PROSITE" id="PS51173"/>
    </source>
</evidence>
<reference evidence="13 14" key="1">
    <citation type="submission" date="2024-09" db="EMBL/GenBank/DDBJ databases">
        <authorList>
            <person name="Sun Q."/>
            <person name="Mori K."/>
        </authorList>
    </citation>
    <scope>NUCLEOTIDE SEQUENCE [LARGE SCALE GENOMIC DNA]</scope>
    <source>
        <strain evidence="13 14">JCM 4414</strain>
    </source>
</reference>
<keyword evidence="14" id="KW-1185">Reference proteome</keyword>
<evidence type="ECO:0000259" key="11">
    <source>
        <dbReference type="PROSITE" id="PS50853"/>
    </source>
</evidence>
<dbReference type="SMART" id="SM00060">
    <property type="entry name" value="FN3"/>
    <property type="match status" value="1"/>
</dbReference>
<evidence type="ECO:0000256" key="9">
    <source>
        <dbReference type="SAM" id="MobiDB-lite"/>
    </source>
</evidence>
<feature type="region of interest" description="Disordered" evidence="9">
    <location>
        <begin position="343"/>
        <end position="363"/>
    </location>
</feature>
<dbReference type="InterPro" id="IPR036116">
    <property type="entry name" value="FN3_sf"/>
</dbReference>
<protein>
    <recommendedName>
        <fullName evidence="8">Endoglucanase</fullName>
        <ecNumber evidence="8">3.2.1.4</ecNumber>
    </recommendedName>
</protein>
<dbReference type="Proteomes" id="UP001589716">
    <property type="component" value="Unassembled WGS sequence"/>
</dbReference>
<evidence type="ECO:0000256" key="10">
    <source>
        <dbReference type="SAM" id="SignalP"/>
    </source>
</evidence>
<dbReference type="Gene3D" id="2.60.40.290">
    <property type="match status" value="1"/>
</dbReference>
<dbReference type="Pfam" id="PF00041">
    <property type="entry name" value="fn3"/>
    <property type="match status" value="1"/>
</dbReference>
<dbReference type="SUPFAM" id="SSF51445">
    <property type="entry name" value="(Trans)glycosidases"/>
    <property type="match status" value="1"/>
</dbReference>
<dbReference type="Pfam" id="PF00150">
    <property type="entry name" value="Cellulase"/>
    <property type="match status" value="1"/>
</dbReference>
<evidence type="ECO:0000256" key="4">
    <source>
        <dbReference type="ARBA" id="ARBA00023001"/>
    </source>
</evidence>
<comment type="similarity">
    <text evidence="8">Belongs to the glycosyl hydrolase 5 (cellulase A) family.</text>
</comment>